<name>A0A8J6HEZ6_TENMO</name>
<protein>
    <submittedName>
        <fullName evidence="5">Uncharacterized protein</fullName>
    </submittedName>
</protein>
<feature type="signal peptide" evidence="4">
    <location>
        <begin position="1"/>
        <end position="17"/>
    </location>
</feature>
<evidence type="ECO:0000256" key="3">
    <source>
        <dbReference type="ARBA" id="ARBA00022737"/>
    </source>
</evidence>
<dbReference type="GO" id="GO:0005615">
    <property type="term" value="C:extracellular space"/>
    <property type="evidence" value="ECO:0007669"/>
    <property type="project" value="TreeGrafter"/>
</dbReference>
<dbReference type="SUPFAM" id="SSF52058">
    <property type="entry name" value="L domain-like"/>
    <property type="match status" value="1"/>
</dbReference>
<keyword evidence="6" id="KW-1185">Reference proteome</keyword>
<dbReference type="PANTHER" id="PTHR24373">
    <property type="entry name" value="SLIT RELATED LEUCINE-RICH REPEAT NEURONAL PROTEIN"/>
    <property type="match status" value="1"/>
</dbReference>
<dbReference type="Gene3D" id="3.80.10.10">
    <property type="entry name" value="Ribonuclease Inhibitor"/>
    <property type="match status" value="2"/>
</dbReference>
<feature type="chain" id="PRO_5035291803" evidence="4">
    <location>
        <begin position="18"/>
        <end position="339"/>
    </location>
</feature>
<keyword evidence="3" id="KW-0677">Repeat</keyword>
<dbReference type="InterPro" id="IPR003591">
    <property type="entry name" value="Leu-rich_rpt_typical-subtyp"/>
</dbReference>
<dbReference type="SMART" id="SM00369">
    <property type="entry name" value="LRR_TYP"/>
    <property type="match status" value="7"/>
</dbReference>
<dbReference type="Pfam" id="PF13855">
    <property type="entry name" value="LRR_8"/>
    <property type="match status" value="3"/>
</dbReference>
<evidence type="ECO:0000256" key="4">
    <source>
        <dbReference type="SAM" id="SignalP"/>
    </source>
</evidence>
<evidence type="ECO:0000313" key="6">
    <source>
        <dbReference type="Proteomes" id="UP000719412"/>
    </source>
</evidence>
<comment type="caution">
    <text evidence="5">The sequence shown here is derived from an EMBL/GenBank/DDBJ whole genome shotgun (WGS) entry which is preliminary data.</text>
</comment>
<keyword evidence="1" id="KW-0433">Leucine-rich repeat</keyword>
<keyword evidence="2 4" id="KW-0732">Signal</keyword>
<organism evidence="5 6">
    <name type="scientific">Tenebrio molitor</name>
    <name type="common">Yellow mealworm beetle</name>
    <dbReference type="NCBI Taxonomy" id="7067"/>
    <lineage>
        <taxon>Eukaryota</taxon>
        <taxon>Metazoa</taxon>
        <taxon>Ecdysozoa</taxon>
        <taxon>Arthropoda</taxon>
        <taxon>Hexapoda</taxon>
        <taxon>Insecta</taxon>
        <taxon>Pterygota</taxon>
        <taxon>Neoptera</taxon>
        <taxon>Endopterygota</taxon>
        <taxon>Coleoptera</taxon>
        <taxon>Polyphaga</taxon>
        <taxon>Cucujiformia</taxon>
        <taxon>Tenebrionidae</taxon>
        <taxon>Tenebrio</taxon>
    </lineage>
</organism>
<dbReference type="PANTHER" id="PTHR24373:SF387">
    <property type="entry name" value="LEUCINE-RICH REPEATS AND IMMUNOGLOBULIN-LIKE DOMAINS PROTEIN SMA-10"/>
    <property type="match status" value="1"/>
</dbReference>
<gene>
    <name evidence="5" type="ORF">GEV33_009335</name>
</gene>
<evidence type="ECO:0000256" key="2">
    <source>
        <dbReference type="ARBA" id="ARBA00022729"/>
    </source>
</evidence>
<sequence>MFLLYASIALIAPYSIGCKPSKSGVFDNVTVLIKGLDKTTTEDSILIEFDDSLSKYLNNKPSEIVIIRNQFIPKLETNSVADLTKVQNLTLAGNGIREIQQGTFQNLPNLKVLNLSRNSIEEVRIGIFTDLRMHDLYLDHNKISRIGYKAFSKLHLKNLFLRNNRISRWSKDWFADSSVLVLDMGYNLIEELPPNAFHLMSKPANNSMSIIFTGNQVKKLNSHVFSGVSTYDRIVLDGNSMDRLAPGVFDGVRRVNVLNLNNNSLSEVNADVLGTVQIDVLMLEDNKLRCLSTDIFRMEELDIDGNPISCFCVKTWLDWRDRHSNPSIYHITNLEEECI</sequence>
<proteinExistence type="predicted"/>
<dbReference type="EMBL" id="JABDTM020025260">
    <property type="protein sequence ID" value="KAH0813454.1"/>
    <property type="molecule type" value="Genomic_DNA"/>
</dbReference>
<dbReference type="AlphaFoldDB" id="A0A8J6HEZ6"/>
<reference evidence="5" key="2">
    <citation type="submission" date="2021-08" db="EMBL/GenBank/DDBJ databases">
        <authorList>
            <person name="Eriksson T."/>
        </authorList>
    </citation>
    <scope>NUCLEOTIDE SEQUENCE</scope>
    <source>
        <strain evidence="5">Stoneville</strain>
        <tissue evidence="5">Whole head</tissue>
    </source>
</reference>
<reference evidence="5" key="1">
    <citation type="journal article" date="2020" name="J Insects Food Feed">
        <title>The yellow mealworm (Tenebrio molitor) genome: a resource for the emerging insects as food and feed industry.</title>
        <authorList>
            <person name="Eriksson T."/>
            <person name="Andere A."/>
            <person name="Kelstrup H."/>
            <person name="Emery V."/>
            <person name="Picard C."/>
        </authorList>
    </citation>
    <scope>NUCLEOTIDE SEQUENCE</scope>
    <source>
        <strain evidence="5">Stoneville</strain>
        <tissue evidence="5">Whole head</tissue>
    </source>
</reference>
<dbReference type="Proteomes" id="UP000719412">
    <property type="component" value="Unassembled WGS sequence"/>
</dbReference>
<evidence type="ECO:0000256" key="1">
    <source>
        <dbReference type="ARBA" id="ARBA00022614"/>
    </source>
</evidence>
<dbReference type="InterPro" id="IPR032675">
    <property type="entry name" value="LRR_dom_sf"/>
</dbReference>
<dbReference type="InterPro" id="IPR050328">
    <property type="entry name" value="Dev_Immune_Receptor"/>
</dbReference>
<dbReference type="InterPro" id="IPR001611">
    <property type="entry name" value="Leu-rich_rpt"/>
</dbReference>
<dbReference type="GO" id="GO:0031012">
    <property type="term" value="C:extracellular matrix"/>
    <property type="evidence" value="ECO:0007669"/>
    <property type="project" value="TreeGrafter"/>
</dbReference>
<accession>A0A8J6HEZ6</accession>
<evidence type="ECO:0000313" key="5">
    <source>
        <dbReference type="EMBL" id="KAH0813454.1"/>
    </source>
</evidence>